<evidence type="ECO:0000259" key="2">
    <source>
        <dbReference type="Pfam" id="PF03713"/>
    </source>
</evidence>
<name>A0A8J3GCZ7_9BACT</name>
<evidence type="ECO:0000313" key="4">
    <source>
        <dbReference type="Proteomes" id="UP000598271"/>
    </source>
</evidence>
<keyword evidence="1" id="KW-1133">Transmembrane helix</keyword>
<feature type="transmembrane region" description="Helical" evidence="1">
    <location>
        <begin position="44"/>
        <end position="62"/>
    </location>
</feature>
<feature type="domain" description="DUF305" evidence="2">
    <location>
        <begin position="99"/>
        <end position="149"/>
    </location>
</feature>
<feature type="transmembrane region" description="Helical" evidence="1">
    <location>
        <begin position="12"/>
        <end position="32"/>
    </location>
</feature>
<keyword evidence="4" id="KW-1185">Reference proteome</keyword>
<dbReference type="EMBL" id="BMXF01000008">
    <property type="protein sequence ID" value="GHB87637.1"/>
    <property type="molecule type" value="Genomic_DNA"/>
</dbReference>
<dbReference type="Gene3D" id="1.20.1260.10">
    <property type="match status" value="1"/>
</dbReference>
<protein>
    <recommendedName>
        <fullName evidence="2">DUF305 domain-containing protein</fullName>
    </recommendedName>
</protein>
<feature type="transmembrane region" description="Helical" evidence="1">
    <location>
        <begin position="74"/>
        <end position="91"/>
    </location>
</feature>
<dbReference type="Proteomes" id="UP000598271">
    <property type="component" value="Unassembled WGS sequence"/>
</dbReference>
<dbReference type="RefSeq" id="WP_229581463.1">
    <property type="nucleotide sequence ID" value="NZ_BMXF01000008.1"/>
</dbReference>
<gene>
    <name evidence="3" type="ORF">GCM10007390_49510</name>
</gene>
<sequence>MNKEMKDNPYPKFFLMLGVSFIIMYAVMFLNVDSTNHIYLSLNRTYMALLMVSPMALVMLGFMGHMYKNKKTNAIIITVSLSVLIGVFAFLRNQTFVGDVQYMKAMIPHHSSAILTSQEADIKDPEVRKLADEIIKAQEEEIAQMKAMLDRLEK</sequence>
<dbReference type="AlphaFoldDB" id="A0A8J3GCZ7"/>
<keyword evidence="1" id="KW-0812">Transmembrane</keyword>
<proteinExistence type="predicted"/>
<dbReference type="InterPro" id="IPR005183">
    <property type="entry name" value="DUF305_CopM-like"/>
</dbReference>
<dbReference type="InterPro" id="IPR012347">
    <property type="entry name" value="Ferritin-like"/>
</dbReference>
<accession>A0A8J3GCZ7</accession>
<comment type="caution">
    <text evidence="3">The sequence shown here is derived from an EMBL/GenBank/DDBJ whole genome shotgun (WGS) entry which is preliminary data.</text>
</comment>
<evidence type="ECO:0000313" key="3">
    <source>
        <dbReference type="EMBL" id="GHB87637.1"/>
    </source>
</evidence>
<organism evidence="3 4">
    <name type="scientific">Persicitalea jodogahamensis</name>
    <dbReference type="NCBI Taxonomy" id="402147"/>
    <lineage>
        <taxon>Bacteria</taxon>
        <taxon>Pseudomonadati</taxon>
        <taxon>Bacteroidota</taxon>
        <taxon>Cytophagia</taxon>
        <taxon>Cytophagales</taxon>
        <taxon>Spirosomataceae</taxon>
        <taxon>Persicitalea</taxon>
    </lineage>
</organism>
<evidence type="ECO:0000256" key="1">
    <source>
        <dbReference type="SAM" id="Phobius"/>
    </source>
</evidence>
<keyword evidence="1" id="KW-0472">Membrane</keyword>
<reference evidence="3 4" key="1">
    <citation type="journal article" date="2014" name="Int. J. Syst. Evol. Microbiol.">
        <title>Complete genome sequence of Corynebacterium casei LMG S-19264T (=DSM 44701T), isolated from a smear-ripened cheese.</title>
        <authorList>
            <consortium name="US DOE Joint Genome Institute (JGI-PGF)"/>
            <person name="Walter F."/>
            <person name="Albersmeier A."/>
            <person name="Kalinowski J."/>
            <person name="Ruckert C."/>
        </authorList>
    </citation>
    <scope>NUCLEOTIDE SEQUENCE [LARGE SCALE GENOMIC DNA]</scope>
    <source>
        <strain evidence="3 4">KCTC 12866</strain>
    </source>
</reference>
<dbReference type="Pfam" id="PF03713">
    <property type="entry name" value="DUF305"/>
    <property type="match status" value="1"/>
</dbReference>